<sequence>MTSFDHSGLKPENTAIFLDFDGTLADFAEHPDAVSVPLPTREVLARLEKSTRGALAIVTGRPIADIDHFLAPLCLPVAGVHGLERRAAGGKRTTATVDRAKFAAMEEKLRAFTLAHPGTMVEAKSGSLALHYRQRPELAEACAAAVHEAVDGFKGLHILHGKMVIEVKSGKATKADAVAAFMGEPPFAGRVPLFAGDDVTDEDAFREIARASGISIKIGNGVTAAAFRTRDVAAFRDWLSLLADSFDSRQLTA</sequence>
<dbReference type="EMBL" id="JAOCZP010000002">
    <property type="protein sequence ID" value="MCT7375161.1"/>
    <property type="molecule type" value="Genomic_DNA"/>
</dbReference>
<dbReference type="EC" id="3.1.3.12" evidence="4"/>
<gene>
    <name evidence="5" type="primary">otsB</name>
    <name evidence="5" type="ORF">N5A92_08960</name>
</gene>
<dbReference type="RefSeq" id="WP_260901915.1">
    <property type="nucleotide sequence ID" value="NZ_JAOCZP010000002.1"/>
</dbReference>
<keyword evidence="4" id="KW-0479">Metal-binding</keyword>
<dbReference type="InterPro" id="IPR036412">
    <property type="entry name" value="HAD-like_sf"/>
</dbReference>
<comment type="function">
    <text evidence="4">Removes the phosphate from trehalose 6-phosphate to produce free trehalose.</text>
</comment>
<keyword evidence="6" id="KW-1185">Reference proteome</keyword>
<evidence type="ECO:0000256" key="2">
    <source>
        <dbReference type="ARBA" id="ARBA00008770"/>
    </source>
</evidence>
<dbReference type="InterPro" id="IPR006379">
    <property type="entry name" value="HAD-SF_hydro_IIB"/>
</dbReference>
<dbReference type="InterPro" id="IPR023214">
    <property type="entry name" value="HAD_sf"/>
</dbReference>
<evidence type="ECO:0000313" key="5">
    <source>
        <dbReference type="EMBL" id="MCT7375161.1"/>
    </source>
</evidence>
<dbReference type="InterPro" id="IPR003337">
    <property type="entry name" value="Trehalose_PPase"/>
</dbReference>
<dbReference type="InterPro" id="IPR044651">
    <property type="entry name" value="OTSB-like"/>
</dbReference>
<reference evidence="5 6" key="1">
    <citation type="submission" date="2022-09" db="EMBL/GenBank/DDBJ databases">
        <title>Chelativorans salina sp. nov., a novel slightly halophilic bacterium isolated from a saline lake sediment enrichment.</title>
        <authorList>
            <person name="Gao L."/>
            <person name="Fang B.-Z."/>
            <person name="Li W.-J."/>
        </authorList>
    </citation>
    <scope>NUCLEOTIDE SEQUENCE [LARGE SCALE GENOMIC DNA]</scope>
    <source>
        <strain evidence="5 6">EGI FJ00035</strain>
    </source>
</reference>
<evidence type="ECO:0000256" key="3">
    <source>
        <dbReference type="ARBA" id="ARBA00022801"/>
    </source>
</evidence>
<dbReference type="Pfam" id="PF02358">
    <property type="entry name" value="Trehalose_PPase"/>
    <property type="match status" value="1"/>
</dbReference>
<evidence type="ECO:0000256" key="1">
    <source>
        <dbReference type="ARBA" id="ARBA00005199"/>
    </source>
</evidence>
<dbReference type="GO" id="GO:0004805">
    <property type="term" value="F:trehalose-phosphatase activity"/>
    <property type="evidence" value="ECO:0007669"/>
    <property type="project" value="UniProtKB-EC"/>
</dbReference>
<protein>
    <recommendedName>
        <fullName evidence="4">Trehalose 6-phosphate phosphatase</fullName>
        <ecNumber evidence="4">3.1.3.12</ecNumber>
    </recommendedName>
</protein>
<comment type="caution">
    <text evidence="5">The sequence shown here is derived from an EMBL/GenBank/DDBJ whole genome shotgun (WGS) entry which is preliminary data.</text>
</comment>
<dbReference type="PANTHER" id="PTHR43768:SF3">
    <property type="entry name" value="TREHALOSE 6-PHOSPHATE PHOSPHATASE"/>
    <property type="match status" value="1"/>
</dbReference>
<dbReference type="SUPFAM" id="SSF56784">
    <property type="entry name" value="HAD-like"/>
    <property type="match status" value="1"/>
</dbReference>
<dbReference type="PANTHER" id="PTHR43768">
    <property type="entry name" value="TREHALOSE 6-PHOSPHATE PHOSPHATASE"/>
    <property type="match status" value="1"/>
</dbReference>
<dbReference type="Gene3D" id="3.30.70.1020">
    <property type="entry name" value="Trehalose-6-phosphate phosphatase related protein, domain 2"/>
    <property type="match status" value="1"/>
</dbReference>
<keyword evidence="3 4" id="KW-0378">Hydrolase</keyword>
<name>A0ABT2LKN9_9HYPH</name>
<accession>A0ABT2LKN9</accession>
<dbReference type="Gene3D" id="3.40.50.1000">
    <property type="entry name" value="HAD superfamily/HAD-like"/>
    <property type="match status" value="1"/>
</dbReference>
<comment type="cofactor">
    <cofactor evidence="4">
        <name>Mg(2+)</name>
        <dbReference type="ChEBI" id="CHEBI:18420"/>
    </cofactor>
</comment>
<dbReference type="Proteomes" id="UP001320831">
    <property type="component" value="Unassembled WGS sequence"/>
</dbReference>
<comment type="pathway">
    <text evidence="1 4">Glycan biosynthesis; trehalose biosynthesis.</text>
</comment>
<keyword evidence="4" id="KW-0460">Magnesium</keyword>
<comment type="catalytic activity">
    <reaction evidence="4">
        <text>alpha,alpha-trehalose 6-phosphate + H2O = alpha,alpha-trehalose + phosphate</text>
        <dbReference type="Rhea" id="RHEA:23420"/>
        <dbReference type="ChEBI" id="CHEBI:15377"/>
        <dbReference type="ChEBI" id="CHEBI:16551"/>
        <dbReference type="ChEBI" id="CHEBI:43474"/>
        <dbReference type="ChEBI" id="CHEBI:58429"/>
        <dbReference type="EC" id="3.1.3.12"/>
    </reaction>
</comment>
<evidence type="ECO:0000256" key="4">
    <source>
        <dbReference type="RuleBase" id="RU361117"/>
    </source>
</evidence>
<organism evidence="5 6">
    <name type="scientific">Chelativorans salis</name>
    <dbReference type="NCBI Taxonomy" id="2978478"/>
    <lineage>
        <taxon>Bacteria</taxon>
        <taxon>Pseudomonadati</taxon>
        <taxon>Pseudomonadota</taxon>
        <taxon>Alphaproteobacteria</taxon>
        <taxon>Hyphomicrobiales</taxon>
        <taxon>Phyllobacteriaceae</taxon>
        <taxon>Chelativorans</taxon>
    </lineage>
</organism>
<proteinExistence type="inferred from homology"/>
<dbReference type="CDD" id="cd01627">
    <property type="entry name" value="HAD_TPP"/>
    <property type="match status" value="1"/>
</dbReference>
<evidence type="ECO:0000313" key="6">
    <source>
        <dbReference type="Proteomes" id="UP001320831"/>
    </source>
</evidence>
<dbReference type="NCBIfam" id="TIGR01484">
    <property type="entry name" value="HAD-SF-IIB"/>
    <property type="match status" value="1"/>
</dbReference>
<dbReference type="NCBIfam" id="TIGR00685">
    <property type="entry name" value="T6PP"/>
    <property type="match status" value="1"/>
</dbReference>
<comment type="similarity">
    <text evidence="2 4">Belongs to the trehalose phosphatase family.</text>
</comment>